<reference evidence="10 11" key="1">
    <citation type="submission" date="2013-02" db="EMBL/GenBank/DDBJ databases">
        <title>The Genome Sequence of Acinetobacter parvus NIPH 1103.</title>
        <authorList>
            <consortium name="The Broad Institute Genome Sequencing Platform"/>
            <consortium name="The Broad Institute Genome Sequencing Center for Infectious Disease"/>
            <person name="Cerqueira G."/>
            <person name="Feldgarden M."/>
            <person name="Courvalin P."/>
            <person name="Perichon B."/>
            <person name="Grillot-Courvalin C."/>
            <person name="Clermont D."/>
            <person name="Rocha E."/>
            <person name="Yoon E.-J."/>
            <person name="Nemec A."/>
            <person name="Walker B."/>
            <person name="Young S.K."/>
            <person name="Zeng Q."/>
            <person name="Gargeya S."/>
            <person name="Fitzgerald M."/>
            <person name="Haas B."/>
            <person name="Abouelleil A."/>
            <person name="Alvarado L."/>
            <person name="Arachchi H.M."/>
            <person name="Berlin A.M."/>
            <person name="Chapman S.B."/>
            <person name="Dewar J."/>
            <person name="Goldberg J."/>
            <person name="Griggs A."/>
            <person name="Gujja S."/>
            <person name="Hansen M."/>
            <person name="Howarth C."/>
            <person name="Imamovic A."/>
            <person name="Larimer J."/>
            <person name="McCowan C."/>
            <person name="Murphy C."/>
            <person name="Neiman D."/>
            <person name="Pearson M."/>
            <person name="Priest M."/>
            <person name="Roberts A."/>
            <person name="Saif S."/>
            <person name="Shea T."/>
            <person name="Sisk P."/>
            <person name="Sykes S."/>
            <person name="Wortman J."/>
            <person name="Nusbaum C."/>
            <person name="Birren B."/>
        </authorList>
    </citation>
    <scope>NUCLEOTIDE SEQUENCE [LARGE SCALE GENOMIC DNA]</scope>
    <source>
        <strain evidence="10 11">NIPH 1103</strain>
    </source>
</reference>
<proteinExistence type="predicted"/>
<evidence type="ECO:0000259" key="9">
    <source>
        <dbReference type="PROSITE" id="PS51918"/>
    </source>
</evidence>
<dbReference type="InterPro" id="IPR007197">
    <property type="entry name" value="rSAM"/>
</dbReference>
<organism evidence="10 11">
    <name type="scientific">Acinetobacter parvus NIPH 1103</name>
    <dbReference type="NCBI Taxonomy" id="1217671"/>
    <lineage>
        <taxon>Bacteria</taxon>
        <taxon>Pseudomonadati</taxon>
        <taxon>Pseudomonadota</taxon>
        <taxon>Gammaproteobacteria</taxon>
        <taxon>Moraxellales</taxon>
        <taxon>Moraxellaceae</taxon>
        <taxon>Acinetobacter</taxon>
    </lineage>
</organism>
<dbReference type="CDD" id="cd01335">
    <property type="entry name" value="Radical_SAM"/>
    <property type="match status" value="1"/>
</dbReference>
<evidence type="ECO:0000313" key="11">
    <source>
        <dbReference type="Proteomes" id="UP000018426"/>
    </source>
</evidence>
<dbReference type="AlphaFoldDB" id="N8RL13"/>
<dbReference type="GO" id="GO:0046872">
    <property type="term" value="F:metal ion binding"/>
    <property type="evidence" value="ECO:0007669"/>
    <property type="project" value="UniProtKB-KW"/>
</dbReference>
<dbReference type="PANTHER" id="PTHR21339:SF0">
    <property type="entry name" value="S-ADENOSYLMETHIONINE-DEPENDENT NUCLEOTIDE DEHYDRATASE RSAD2"/>
    <property type="match status" value="1"/>
</dbReference>
<evidence type="ECO:0000256" key="8">
    <source>
        <dbReference type="ARBA" id="ARBA00039667"/>
    </source>
</evidence>
<keyword evidence="4" id="KW-0479">Metal-binding</keyword>
<accession>N8RL13</accession>
<dbReference type="GO" id="GO:0051607">
    <property type="term" value="P:defense response to virus"/>
    <property type="evidence" value="ECO:0007669"/>
    <property type="project" value="UniProtKB-KW"/>
</dbReference>
<keyword evidence="2" id="KW-0004">4Fe-4S</keyword>
<dbReference type="SFLD" id="SFLDG01067">
    <property type="entry name" value="SPASM/twitch_domain_containing"/>
    <property type="match status" value="1"/>
</dbReference>
<dbReference type="SFLD" id="SFLDS00029">
    <property type="entry name" value="Radical_SAM"/>
    <property type="match status" value="1"/>
</dbReference>
<dbReference type="InterPro" id="IPR006638">
    <property type="entry name" value="Elp3/MiaA/NifB-like_rSAM"/>
</dbReference>
<evidence type="ECO:0000313" key="10">
    <source>
        <dbReference type="EMBL" id="ENU34812.1"/>
    </source>
</evidence>
<keyword evidence="5" id="KW-0408">Iron</keyword>
<evidence type="ECO:0000256" key="3">
    <source>
        <dbReference type="ARBA" id="ARBA00022691"/>
    </source>
</evidence>
<dbReference type="SFLD" id="SFLDG01088">
    <property type="entry name" value="antiviral_proteins"/>
    <property type="match status" value="1"/>
</dbReference>
<dbReference type="SMART" id="SM00729">
    <property type="entry name" value="Elp3"/>
    <property type="match status" value="1"/>
</dbReference>
<dbReference type="PATRIC" id="fig|1217671.3.peg.159"/>
<name>N8RL13_9GAMM</name>
<dbReference type="GO" id="GO:0051539">
    <property type="term" value="F:4 iron, 4 sulfur cluster binding"/>
    <property type="evidence" value="ECO:0007669"/>
    <property type="project" value="UniProtKB-KW"/>
</dbReference>
<dbReference type="PANTHER" id="PTHR21339">
    <property type="entry name" value="RADICAL S-ADENOSYL METHIONINE DOMAIN-CONTAINING PROTEIN 2"/>
    <property type="match status" value="1"/>
</dbReference>
<dbReference type="NCBIfam" id="NF038283">
    <property type="entry name" value="viperin_w_prok"/>
    <property type="match status" value="1"/>
</dbReference>
<comment type="cofactor">
    <cofactor evidence="1">
        <name>[4Fe-4S] cluster</name>
        <dbReference type="ChEBI" id="CHEBI:49883"/>
    </cofactor>
</comment>
<comment type="caution">
    <text evidence="10">The sequence shown here is derived from an EMBL/GenBank/DDBJ whole genome shotgun (WGS) entry which is preliminary data.</text>
</comment>
<dbReference type="Gene3D" id="3.20.20.70">
    <property type="entry name" value="Aldolase class I"/>
    <property type="match status" value="1"/>
</dbReference>
<keyword evidence="3" id="KW-0949">S-adenosyl-L-methionine</keyword>
<protein>
    <recommendedName>
        <fullName evidence="8">S-adenosylmethionine-dependent nucleotide dehydratase</fullName>
    </recommendedName>
</protein>
<evidence type="ECO:0000256" key="1">
    <source>
        <dbReference type="ARBA" id="ARBA00001966"/>
    </source>
</evidence>
<evidence type="ECO:0000256" key="2">
    <source>
        <dbReference type="ARBA" id="ARBA00022485"/>
    </source>
</evidence>
<dbReference type="SUPFAM" id="SSF102114">
    <property type="entry name" value="Radical SAM enzymes"/>
    <property type="match status" value="1"/>
</dbReference>
<dbReference type="InterPro" id="IPR051196">
    <property type="entry name" value="RSAD2/Viperin_antiviral"/>
</dbReference>
<dbReference type="PROSITE" id="PS51918">
    <property type="entry name" value="RADICAL_SAM"/>
    <property type="match status" value="1"/>
</dbReference>
<dbReference type="Proteomes" id="UP000018426">
    <property type="component" value="Unassembled WGS sequence"/>
</dbReference>
<evidence type="ECO:0000256" key="7">
    <source>
        <dbReference type="ARBA" id="ARBA00023118"/>
    </source>
</evidence>
<dbReference type="HOGENOM" id="CLU_049058_0_0_6"/>
<keyword evidence="7" id="KW-0051">Antiviral defense</keyword>
<feature type="domain" description="Radical SAM core" evidence="9">
    <location>
        <begin position="1"/>
        <end position="230"/>
    </location>
</feature>
<dbReference type="GO" id="GO:0003824">
    <property type="term" value="F:catalytic activity"/>
    <property type="evidence" value="ECO:0007669"/>
    <property type="project" value="InterPro"/>
</dbReference>
<evidence type="ECO:0000256" key="5">
    <source>
        <dbReference type="ARBA" id="ARBA00023004"/>
    </source>
</evidence>
<gene>
    <name evidence="10" type="ORF">F989_00167</name>
</gene>
<keyword evidence="6" id="KW-0411">Iron-sulfur</keyword>
<evidence type="ECO:0000256" key="6">
    <source>
        <dbReference type="ARBA" id="ARBA00023014"/>
    </source>
</evidence>
<sequence length="310" mass="35744">MDLVINWHITEACNYKCFYCFAKWQQKDQREILHSKQNIQQLMQEISLLPSILNTKSGCSFTGVRLNLVGGETFLYKHQILDIIKAAKKYHFKLSAITNGSLLNDELIKIIANEFSMIGFSIDSTHSESNLRIGRAIKNIPIETDKIYAHIQKLRTINPKIDIKINSVINQFNKDEDLNDFIRKLSPSKWKVFKMLPVITNDYSINDSEFYAFLERHSDLEDIISSENNDEMTHSYLMIDPLGRFFQNSSTSCGYDYSSEILISGVSSALDEIKFDVSKFIKRSKLIPNLNLNTRSSPLINEWLSRAHLT</sequence>
<evidence type="ECO:0000256" key="4">
    <source>
        <dbReference type="ARBA" id="ARBA00022723"/>
    </source>
</evidence>
<dbReference type="Pfam" id="PF04055">
    <property type="entry name" value="Radical_SAM"/>
    <property type="match status" value="1"/>
</dbReference>
<dbReference type="InterPro" id="IPR058240">
    <property type="entry name" value="rSAM_sf"/>
</dbReference>
<dbReference type="EMBL" id="APOL01000007">
    <property type="protein sequence ID" value="ENU34812.1"/>
    <property type="molecule type" value="Genomic_DNA"/>
</dbReference>
<dbReference type="InterPro" id="IPR013785">
    <property type="entry name" value="Aldolase_TIM"/>
</dbReference>